<dbReference type="GO" id="GO:0047757">
    <property type="term" value="F:chondroitin-glucuronate 5-epimerase activity"/>
    <property type="evidence" value="ECO:0007669"/>
    <property type="project" value="TreeGrafter"/>
</dbReference>
<dbReference type="Gene3D" id="2.70.98.70">
    <property type="match status" value="1"/>
</dbReference>
<dbReference type="InterPro" id="IPR052447">
    <property type="entry name" value="Dermatan-Sulfate_Isomerase"/>
</dbReference>
<keyword evidence="3 10" id="KW-0812">Transmembrane</keyword>
<comment type="subcellular location">
    <subcellularLocation>
        <location evidence="1">Membrane</location>
        <topology evidence="1">Multi-pass membrane protein</topology>
    </subcellularLocation>
</comment>
<evidence type="ECO:0000256" key="1">
    <source>
        <dbReference type="ARBA" id="ARBA00004141"/>
    </source>
</evidence>
<feature type="transmembrane region" description="Helical" evidence="10">
    <location>
        <begin position="774"/>
        <end position="796"/>
    </location>
</feature>
<comment type="similarity">
    <text evidence="2">Belongs to the dermatan-sulfate isomerase family.</text>
</comment>
<evidence type="ECO:0000256" key="9">
    <source>
        <dbReference type="SAM" id="MobiDB-lite"/>
    </source>
</evidence>
<name>A0A8C4R6W3_EPTBU</name>
<dbReference type="OMA" id="WVITEEM"/>
<evidence type="ECO:0000256" key="11">
    <source>
        <dbReference type="SAM" id="SignalP"/>
    </source>
</evidence>
<feature type="signal peptide" evidence="11">
    <location>
        <begin position="1"/>
        <end position="18"/>
    </location>
</feature>
<dbReference type="SUPFAM" id="SSF48230">
    <property type="entry name" value="Chondroitin AC/alginate lyase"/>
    <property type="match status" value="1"/>
</dbReference>
<dbReference type="AlphaFoldDB" id="A0A8C4R6W3"/>
<evidence type="ECO:0000313" key="12">
    <source>
        <dbReference type="Ensembl" id="ENSEBUP00000025801.1"/>
    </source>
</evidence>
<sequence length="1230" mass="137991">MQLLVMIVCLTGLAVWSAGDDIATPWIPDQDPVYPRLFFDPGEVRMLRQKAFTTHSHIARVIRGAVKTMMSKVKVYLPPVDHEVFTSRWNEVYGNNLGALAMYCVLFPDDRTALRFTIEYMDRMASYPRWHVRDAPNDEVPVAHSLTGFATAFDFLQPHLDPEIRLTYLDKIAQVTEEMYDRSHSRSWGLHYLHNHQATNMLALLTGALVARGHAPAADLWAGVALKAMERTMILLEHVVDGSLDEGVAYGSYTSRSLTQYVFLALRHFGIDHRNSTWLSEHFWFYYATVLPGYQRTVGIADSNYNWFYGPESQLVFLDRFVLQNGSGNWLALQIRQNRPHSGPMEHSSAHRWSTLHTEYIWYDAQLQPRPPAGHGVPHVHLFTDWGVVTYGGGLPKGVGNTFVSFKSGKLGGRAVFDIVHRGNYLPWINGWKSFNPGHEHPDHNSFTFAPNGHVLVSEALYGPKLTHLNNVLTFAPTPQNGCNVPWEGQLGECGQWLHWLSNDVGEMAGEIISASQHGKLLFVSGEAVGAYAPHLGLRSVYRSLMLLNPETLLVLDHVERIPGSPVQIASAFFHNLDMTYPLTSFLRDDGYNGATMDVSGELYGMFSFTPHGQKPNFTIQRFEQTAEFKTRWTQFANITFELKESSTRMAYVFYGPQVHIGHCVFQEVSKNGVRISLEINGGVLQVSICTAHQDPSARFNFLGFGGHALLQDAQQVTRFGLDSSPVQYGHDMNSNDSLYLLGMSASVMVGLSMGTALVLLAICCKLHLSFQQLVHFALIGATVVWVVELIALWLVCSRPLCGLIWDAPHTLLPVDQLHTQGLDGQSGIKGAEGIPRTLPTIVIASLPVSGAELLKHLFVDSTDIAYIGPSARLLFPSIVPGLPAPFIDACEWSLANARSGHFPQLQSWLQSFLQAPQQHLLKALPQFGRPRAGKDRRRLAMHFPAHVPPILHKHSKKAARENINNIHKSDNSSKVFESKSSVRKTRGRNKRRATTRGSVYIRALQEHFEKFPHSRVALSLWSGSWTLKLPFLRGVVGPGTRALLVVRDPRAWVHALLYGKKPNVYTRLQLSRHLQQLFQEAGTGRERCTIGSGYAFEYEALRHHVSEAGTSPVSLLAHLWFANTAAALRTSHQLSSRNFLLLRFEDLVEQPRETAQRLFRYFGLPLPPAALNQLLLATWSHGFPLPYEAVTARVAASMWKERMSRQDIQMVEDICLSLMNQLGYDKLME</sequence>
<dbReference type="Ensembl" id="ENSEBUT00000026377.1">
    <property type="protein sequence ID" value="ENSEBUP00000025801.1"/>
    <property type="gene ID" value="ENSEBUG00000015899.1"/>
</dbReference>
<feature type="chain" id="PRO_5034388948" evidence="11">
    <location>
        <begin position="19"/>
        <end position="1230"/>
    </location>
</feature>
<keyword evidence="6 10" id="KW-0472">Membrane</keyword>
<evidence type="ECO:0000256" key="8">
    <source>
        <dbReference type="ARBA" id="ARBA00023235"/>
    </source>
</evidence>
<dbReference type="InterPro" id="IPR008929">
    <property type="entry name" value="Chondroitin_lyas"/>
</dbReference>
<organism evidence="12 13">
    <name type="scientific">Eptatretus burgeri</name>
    <name type="common">Inshore hagfish</name>
    <dbReference type="NCBI Taxonomy" id="7764"/>
    <lineage>
        <taxon>Eukaryota</taxon>
        <taxon>Metazoa</taxon>
        <taxon>Chordata</taxon>
        <taxon>Craniata</taxon>
        <taxon>Vertebrata</taxon>
        <taxon>Cyclostomata</taxon>
        <taxon>Myxini</taxon>
        <taxon>Myxiniformes</taxon>
        <taxon>Myxinidae</taxon>
        <taxon>Eptatretinae</taxon>
        <taxon>Eptatretus</taxon>
    </lineage>
</organism>
<evidence type="ECO:0000256" key="3">
    <source>
        <dbReference type="ARBA" id="ARBA00022692"/>
    </source>
</evidence>
<dbReference type="Gene3D" id="3.40.50.300">
    <property type="entry name" value="P-loop containing nucleotide triphosphate hydrolases"/>
    <property type="match status" value="1"/>
</dbReference>
<feature type="region of interest" description="Disordered" evidence="9">
    <location>
        <begin position="971"/>
        <end position="995"/>
    </location>
</feature>
<proteinExistence type="inferred from homology"/>
<feature type="compositionally biased region" description="Basic residues" evidence="9">
    <location>
        <begin position="982"/>
        <end position="995"/>
    </location>
</feature>
<evidence type="ECO:0000256" key="4">
    <source>
        <dbReference type="ARBA" id="ARBA00022729"/>
    </source>
</evidence>
<dbReference type="Proteomes" id="UP000694388">
    <property type="component" value="Unplaced"/>
</dbReference>
<keyword evidence="4 11" id="KW-0732">Signal</keyword>
<keyword evidence="8" id="KW-0413">Isomerase</keyword>
<evidence type="ECO:0000256" key="6">
    <source>
        <dbReference type="ARBA" id="ARBA00023136"/>
    </source>
</evidence>
<feature type="compositionally biased region" description="Polar residues" evidence="9">
    <location>
        <begin position="971"/>
        <end position="980"/>
    </location>
</feature>
<keyword evidence="13" id="KW-1185">Reference proteome</keyword>
<evidence type="ECO:0000256" key="7">
    <source>
        <dbReference type="ARBA" id="ARBA00023180"/>
    </source>
</evidence>
<dbReference type="InterPro" id="IPR027417">
    <property type="entry name" value="P-loop_NTPase"/>
</dbReference>
<dbReference type="SUPFAM" id="SSF52540">
    <property type="entry name" value="P-loop containing nucleoside triphosphate hydrolases"/>
    <property type="match status" value="1"/>
</dbReference>
<keyword evidence="5 10" id="KW-1133">Transmembrane helix</keyword>
<reference evidence="12" key="2">
    <citation type="submission" date="2025-09" db="UniProtKB">
        <authorList>
            <consortium name="Ensembl"/>
        </authorList>
    </citation>
    <scope>IDENTIFICATION</scope>
</reference>
<dbReference type="Gene3D" id="1.50.10.100">
    <property type="entry name" value="Chondroitin AC/alginate lyase"/>
    <property type="match status" value="1"/>
</dbReference>
<evidence type="ECO:0000256" key="5">
    <source>
        <dbReference type="ARBA" id="ARBA00022989"/>
    </source>
</evidence>
<evidence type="ECO:0000313" key="13">
    <source>
        <dbReference type="Proteomes" id="UP000694388"/>
    </source>
</evidence>
<dbReference type="PANTHER" id="PTHR15532:SF2">
    <property type="entry name" value="DERMATAN-SULFATE EPIMERASE-LIKE PROTEIN"/>
    <property type="match status" value="1"/>
</dbReference>
<dbReference type="PANTHER" id="PTHR15532">
    <property type="match status" value="1"/>
</dbReference>
<evidence type="ECO:0000256" key="2">
    <source>
        <dbReference type="ARBA" id="ARBA00006556"/>
    </source>
</evidence>
<keyword evidence="7" id="KW-0325">Glycoprotein</keyword>
<accession>A0A8C4R6W3</accession>
<reference evidence="12" key="1">
    <citation type="submission" date="2025-08" db="UniProtKB">
        <authorList>
            <consortium name="Ensembl"/>
        </authorList>
    </citation>
    <scope>IDENTIFICATION</scope>
</reference>
<dbReference type="GO" id="GO:0016020">
    <property type="term" value="C:membrane"/>
    <property type="evidence" value="ECO:0007669"/>
    <property type="project" value="UniProtKB-SubCell"/>
</dbReference>
<evidence type="ECO:0000256" key="10">
    <source>
        <dbReference type="SAM" id="Phobius"/>
    </source>
</evidence>
<feature type="transmembrane region" description="Helical" evidence="10">
    <location>
        <begin position="739"/>
        <end position="762"/>
    </location>
</feature>
<dbReference type="GeneTree" id="ENSGT00390000006522"/>
<protein>
    <submittedName>
        <fullName evidence="12">Dermatan sulfate epimerase like a</fullName>
    </submittedName>
</protein>